<keyword evidence="2 4" id="KW-0689">Ribosomal protein</keyword>
<keyword evidence="7" id="KW-1185">Reference proteome</keyword>
<sequence>MIKTYNGSKLGITSSHRKALLRNLASALFLHEKITTTLSKAKELVSYSEKLVTKAKKADLSAVRAINGEINSKDVVKKIFDVLVPRYKERNGGYTQILKVGTRRGDSSDIAIVKLVT</sequence>
<dbReference type="InterPro" id="IPR000456">
    <property type="entry name" value="Ribosomal_bL17"/>
</dbReference>
<dbReference type="GO" id="GO:0003735">
    <property type="term" value="F:structural constituent of ribosome"/>
    <property type="evidence" value="ECO:0007669"/>
    <property type="project" value="InterPro"/>
</dbReference>
<dbReference type="NCBIfam" id="TIGR00059">
    <property type="entry name" value="L17"/>
    <property type="match status" value="1"/>
</dbReference>
<evidence type="ECO:0000256" key="5">
    <source>
        <dbReference type="RuleBase" id="RU000660"/>
    </source>
</evidence>
<evidence type="ECO:0000256" key="2">
    <source>
        <dbReference type="ARBA" id="ARBA00022980"/>
    </source>
</evidence>
<reference evidence="6 7" key="1">
    <citation type="submission" date="2015-11" db="EMBL/GenBank/DDBJ databases">
        <title>Evidence for parallel genomic evolution in an endosymbiosis of termite gut flagellates.</title>
        <authorList>
            <person name="Zheng H."/>
        </authorList>
    </citation>
    <scope>NUCLEOTIDE SEQUENCE [LARGE SCALE GENOMIC DNA]</scope>
    <source>
        <strain evidence="6 7">CET450</strain>
    </source>
</reference>
<accession>A0A1E5II08</accession>
<dbReference type="PANTHER" id="PTHR14413:SF16">
    <property type="entry name" value="LARGE RIBOSOMAL SUBUNIT PROTEIN BL17M"/>
    <property type="match status" value="1"/>
</dbReference>
<dbReference type="Gene3D" id="3.90.1030.10">
    <property type="entry name" value="Ribosomal protein L17"/>
    <property type="match status" value="1"/>
</dbReference>
<evidence type="ECO:0000256" key="1">
    <source>
        <dbReference type="ARBA" id="ARBA00008777"/>
    </source>
</evidence>
<dbReference type="AlphaFoldDB" id="A0A1E5II08"/>
<dbReference type="Proteomes" id="UP000095237">
    <property type="component" value="Unassembled WGS sequence"/>
</dbReference>
<name>A0A1E5II08_ENDTX</name>
<comment type="subunit">
    <text evidence="4">Part of the 50S ribosomal subunit. Contacts protein L32.</text>
</comment>
<comment type="similarity">
    <text evidence="1 4 5">Belongs to the bacterial ribosomal protein bL17 family.</text>
</comment>
<evidence type="ECO:0000313" key="6">
    <source>
        <dbReference type="EMBL" id="OEG70051.1"/>
    </source>
</evidence>
<comment type="caution">
    <text evidence="6">The sequence shown here is derived from an EMBL/GenBank/DDBJ whole genome shotgun (WGS) entry which is preliminary data.</text>
</comment>
<organism evidence="6 7">
    <name type="scientific">Endomicrobium trichonymphae</name>
    <dbReference type="NCBI Taxonomy" id="1408204"/>
    <lineage>
        <taxon>Bacteria</taxon>
        <taxon>Pseudomonadati</taxon>
        <taxon>Elusimicrobiota</taxon>
        <taxon>Endomicrobiia</taxon>
        <taxon>Endomicrobiales</taxon>
        <taxon>Endomicrobiaceae</taxon>
        <taxon>Candidatus Endomicrobiellum</taxon>
    </lineage>
</organism>
<dbReference type="PANTHER" id="PTHR14413">
    <property type="entry name" value="RIBOSOMAL PROTEIN L17"/>
    <property type="match status" value="1"/>
</dbReference>
<dbReference type="InterPro" id="IPR047859">
    <property type="entry name" value="Ribosomal_bL17_CS"/>
</dbReference>
<dbReference type="EMBL" id="LNVX01000479">
    <property type="protein sequence ID" value="OEG70051.1"/>
    <property type="molecule type" value="Genomic_DNA"/>
</dbReference>
<dbReference type="GO" id="GO:0022625">
    <property type="term" value="C:cytosolic large ribosomal subunit"/>
    <property type="evidence" value="ECO:0007669"/>
    <property type="project" value="TreeGrafter"/>
</dbReference>
<dbReference type="Pfam" id="PF01196">
    <property type="entry name" value="Ribosomal_L17"/>
    <property type="match status" value="1"/>
</dbReference>
<keyword evidence="3 4" id="KW-0687">Ribonucleoprotein</keyword>
<protein>
    <recommendedName>
        <fullName evidence="4">Large ribosomal subunit protein bL17</fullName>
    </recommendedName>
</protein>
<evidence type="ECO:0000256" key="3">
    <source>
        <dbReference type="ARBA" id="ARBA00023274"/>
    </source>
</evidence>
<dbReference type="SUPFAM" id="SSF64263">
    <property type="entry name" value="Prokaryotic ribosomal protein L17"/>
    <property type="match status" value="1"/>
</dbReference>
<dbReference type="GO" id="GO:0006412">
    <property type="term" value="P:translation"/>
    <property type="evidence" value="ECO:0007669"/>
    <property type="project" value="UniProtKB-UniRule"/>
</dbReference>
<gene>
    <name evidence="4" type="primary">rplQ</name>
    <name evidence="6" type="ORF">ATZ36_01515</name>
</gene>
<evidence type="ECO:0000256" key="4">
    <source>
        <dbReference type="HAMAP-Rule" id="MF_01368"/>
    </source>
</evidence>
<evidence type="ECO:0000313" key="7">
    <source>
        <dbReference type="Proteomes" id="UP000095237"/>
    </source>
</evidence>
<dbReference type="InterPro" id="IPR036373">
    <property type="entry name" value="Ribosomal_bL17_sf"/>
</dbReference>
<proteinExistence type="inferred from homology"/>
<dbReference type="PROSITE" id="PS01167">
    <property type="entry name" value="RIBOSOMAL_L17"/>
    <property type="match status" value="1"/>
</dbReference>
<dbReference type="HAMAP" id="MF_01368">
    <property type="entry name" value="Ribosomal_bL17"/>
    <property type="match status" value="1"/>
</dbReference>